<keyword evidence="1" id="KW-0119">Carbohydrate metabolism</keyword>
<dbReference type="PANTHER" id="PTHR10088">
    <property type="entry name" value="GLUCOKINASE REGULATORY PROTEIN"/>
    <property type="match status" value="1"/>
</dbReference>
<dbReference type="PANTHER" id="PTHR10088:SF4">
    <property type="entry name" value="GLUCOKINASE REGULATORY PROTEIN"/>
    <property type="match status" value="1"/>
</dbReference>
<organism evidence="3">
    <name type="scientific">Palpitomonas bilix</name>
    <dbReference type="NCBI Taxonomy" id="652834"/>
    <lineage>
        <taxon>Eukaryota</taxon>
        <taxon>Eukaryota incertae sedis</taxon>
    </lineage>
</organism>
<dbReference type="InterPro" id="IPR046348">
    <property type="entry name" value="SIS_dom_sf"/>
</dbReference>
<dbReference type="GO" id="GO:0097367">
    <property type="term" value="F:carbohydrate derivative binding"/>
    <property type="evidence" value="ECO:0007669"/>
    <property type="project" value="InterPro"/>
</dbReference>
<dbReference type="Pfam" id="PF20741">
    <property type="entry name" value="GKRP-like_C"/>
    <property type="match status" value="1"/>
</dbReference>
<dbReference type="GO" id="GO:0046348">
    <property type="term" value="P:amino sugar catabolic process"/>
    <property type="evidence" value="ECO:0007669"/>
    <property type="project" value="TreeGrafter"/>
</dbReference>
<dbReference type="GO" id="GO:0009254">
    <property type="term" value="P:peptidoglycan turnover"/>
    <property type="evidence" value="ECO:0007669"/>
    <property type="project" value="TreeGrafter"/>
</dbReference>
<dbReference type="EMBL" id="HBIB01033674">
    <property type="protein sequence ID" value="CAE0259605.1"/>
    <property type="molecule type" value="Transcribed_RNA"/>
</dbReference>
<dbReference type="AlphaFoldDB" id="A0A7S3DJ68"/>
<protein>
    <submittedName>
        <fullName evidence="3">Uncharacterized protein</fullName>
    </submittedName>
</protein>
<name>A0A7S3DJ68_9EUKA</name>
<feature type="region of interest" description="Disordered" evidence="2">
    <location>
        <begin position="132"/>
        <end position="156"/>
    </location>
</feature>
<proteinExistence type="predicted"/>
<gene>
    <name evidence="3" type="ORF">PBIL07802_LOCUS21875</name>
</gene>
<dbReference type="InterPro" id="IPR040190">
    <property type="entry name" value="MURQ/GCKR"/>
</dbReference>
<accession>A0A7S3DJ68</accession>
<dbReference type="GO" id="GO:0016835">
    <property type="term" value="F:carbon-oxygen lyase activity"/>
    <property type="evidence" value="ECO:0007669"/>
    <property type="project" value="TreeGrafter"/>
</dbReference>
<feature type="compositionally biased region" description="Low complexity" evidence="2">
    <location>
        <begin position="135"/>
        <end position="145"/>
    </location>
</feature>
<evidence type="ECO:0000256" key="1">
    <source>
        <dbReference type="ARBA" id="ARBA00023277"/>
    </source>
</evidence>
<dbReference type="Gene3D" id="1.10.8.1080">
    <property type="match status" value="1"/>
</dbReference>
<evidence type="ECO:0000313" key="3">
    <source>
        <dbReference type="EMBL" id="CAE0259605.1"/>
    </source>
</evidence>
<dbReference type="Gene3D" id="3.40.50.10490">
    <property type="entry name" value="Glucose-6-phosphate isomerase like protein, domain 1"/>
    <property type="match status" value="1"/>
</dbReference>
<evidence type="ECO:0000256" key="2">
    <source>
        <dbReference type="SAM" id="MobiDB-lite"/>
    </source>
</evidence>
<dbReference type="SUPFAM" id="SSF53697">
    <property type="entry name" value="SIS domain"/>
    <property type="match status" value="1"/>
</dbReference>
<sequence>MKTTVIHFGAAQRELPPRISPSLSLRTSITLVALPYLVASVGDGAVPLYLELAGKIVFNALSTSAHVFKGAVYKNVMINVRVSNHKLYVRAVHIIQRLCSATAMDAEEVLLRSIYATDDGDFVQSNRAFHLSHPSSTTTATTASSGDGGKGQAGEVEVDSDVVETHLEEIRKRRENRGSAVPLAVLLYLAERGGKAGGEKVKHVSVEEAEGMLDTMGGVRKALDVLMK</sequence>
<reference evidence="3" key="1">
    <citation type="submission" date="2021-01" db="EMBL/GenBank/DDBJ databases">
        <authorList>
            <person name="Corre E."/>
            <person name="Pelletier E."/>
            <person name="Niang G."/>
            <person name="Scheremetjew M."/>
            <person name="Finn R."/>
            <person name="Kale V."/>
            <person name="Holt S."/>
            <person name="Cochrane G."/>
            <person name="Meng A."/>
            <person name="Brown T."/>
            <person name="Cohen L."/>
        </authorList>
    </citation>
    <scope>NUCLEOTIDE SEQUENCE</scope>
    <source>
        <strain evidence="3">NIES-2562</strain>
    </source>
</reference>
<dbReference type="GO" id="GO:0016803">
    <property type="term" value="F:ether hydrolase activity"/>
    <property type="evidence" value="ECO:0007669"/>
    <property type="project" value="TreeGrafter"/>
</dbReference>